<sequence>MHQFDVKNAFLYGNLEEEVYMNVPSGYTFTHQNNIKCLEQNLFREFDIKSLGRLKYFLGIEVAYSKGVFLSQHRYILDLLQETGELECKPTKTLIDSNLILEEGKYSNQVDKSSYHCPDITFAVNVISQHMNDPREIHLIGSILSVGISKDNNRTRHYIQKRRESFCKIYTNADYAGCVINRRSTSGYRTFVCGNLVTWRSKKQQVVARSSAEVEFTALAQGICKGLWI</sequence>
<evidence type="ECO:0000313" key="3">
    <source>
        <dbReference type="Proteomes" id="UP000663760"/>
    </source>
</evidence>
<dbReference type="CDD" id="cd09272">
    <property type="entry name" value="RNase_HI_RT_Ty1"/>
    <property type="match status" value="1"/>
</dbReference>
<dbReference type="Proteomes" id="UP000663760">
    <property type="component" value="Chromosome 12"/>
</dbReference>
<dbReference type="EMBL" id="LR746275">
    <property type="protein sequence ID" value="CAA7406360.1"/>
    <property type="molecule type" value="Genomic_DNA"/>
</dbReference>
<dbReference type="AlphaFoldDB" id="A0A7I8JGZ6"/>
<organism evidence="1">
    <name type="scientific">Spirodela intermedia</name>
    <name type="common">Intermediate duckweed</name>
    <dbReference type="NCBI Taxonomy" id="51605"/>
    <lineage>
        <taxon>Eukaryota</taxon>
        <taxon>Viridiplantae</taxon>
        <taxon>Streptophyta</taxon>
        <taxon>Embryophyta</taxon>
        <taxon>Tracheophyta</taxon>
        <taxon>Spermatophyta</taxon>
        <taxon>Magnoliopsida</taxon>
        <taxon>Liliopsida</taxon>
        <taxon>Araceae</taxon>
        <taxon>Lemnoideae</taxon>
        <taxon>Spirodela</taxon>
    </lineage>
</organism>
<accession>A0A7I8JGZ6</accession>
<keyword evidence="3" id="KW-1185">Reference proteome</keyword>
<dbReference type="OrthoDB" id="1919845at2759"/>
<protein>
    <submittedName>
        <fullName evidence="1">Uncharacterized protein</fullName>
    </submittedName>
</protein>
<name>A0A7I8JGZ6_SPIIN</name>
<reference evidence="1" key="1">
    <citation type="submission" date="2019-12" db="EMBL/GenBank/DDBJ databases">
        <authorList>
            <person name="Scholz U."/>
            <person name="Mascher M."/>
            <person name="Fiebig A."/>
        </authorList>
    </citation>
    <scope>NUCLEOTIDE SEQUENCE</scope>
</reference>
<proteinExistence type="predicted"/>
<dbReference type="PANTHER" id="PTHR11439:SF511">
    <property type="match status" value="1"/>
</dbReference>
<dbReference type="PANTHER" id="PTHR11439">
    <property type="entry name" value="GAG-POL-RELATED RETROTRANSPOSON"/>
    <property type="match status" value="1"/>
</dbReference>
<evidence type="ECO:0000313" key="2">
    <source>
        <dbReference type="EMBL" id="CAA7406360.1"/>
    </source>
</evidence>
<evidence type="ECO:0000313" key="1">
    <source>
        <dbReference type="EMBL" id="CAA2630163.1"/>
    </source>
</evidence>
<dbReference type="EMBL" id="LR743599">
    <property type="protein sequence ID" value="CAA2630163.1"/>
    <property type="molecule type" value="Genomic_DNA"/>
</dbReference>
<gene>
    <name evidence="1" type="ORF">SI7747_12015801</name>
    <name evidence="2" type="ORF">SI8410_12017038</name>
</gene>